<proteinExistence type="predicted"/>
<evidence type="ECO:0000313" key="2">
    <source>
        <dbReference type="Proteomes" id="UP000076420"/>
    </source>
</evidence>
<organism evidence="1 2">
    <name type="scientific">Biomphalaria glabrata</name>
    <name type="common">Bloodfluke planorb</name>
    <name type="synonym">Freshwater snail</name>
    <dbReference type="NCBI Taxonomy" id="6526"/>
    <lineage>
        <taxon>Eukaryota</taxon>
        <taxon>Metazoa</taxon>
        <taxon>Spiralia</taxon>
        <taxon>Lophotrochozoa</taxon>
        <taxon>Mollusca</taxon>
        <taxon>Gastropoda</taxon>
        <taxon>Heterobranchia</taxon>
        <taxon>Euthyneura</taxon>
        <taxon>Panpulmonata</taxon>
        <taxon>Hygrophila</taxon>
        <taxon>Lymnaeoidea</taxon>
        <taxon>Planorbidae</taxon>
        <taxon>Biomphalaria</taxon>
    </lineage>
</organism>
<dbReference type="InterPro" id="IPR036691">
    <property type="entry name" value="Endo/exonu/phosph_ase_sf"/>
</dbReference>
<dbReference type="Gene3D" id="3.60.10.10">
    <property type="entry name" value="Endonuclease/exonuclease/phosphatase"/>
    <property type="match status" value="1"/>
</dbReference>
<dbReference type="Proteomes" id="UP000076420">
    <property type="component" value="Unassembled WGS sequence"/>
</dbReference>
<reference evidence="1" key="1">
    <citation type="submission" date="2020-05" db="UniProtKB">
        <authorList>
            <consortium name="EnsemblMetazoa"/>
        </authorList>
    </citation>
    <scope>IDENTIFICATION</scope>
    <source>
        <strain evidence="1">BB02</strain>
    </source>
</reference>
<name>A0A2C9KQI7_BIOGL</name>
<dbReference type="EnsemblMetazoa" id="BGLB022421-RA">
    <property type="protein sequence ID" value="BGLB022421-PA"/>
    <property type="gene ID" value="BGLB022421"/>
</dbReference>
<dbReference type="VEuPathDB" id="VectorBase:BGLAX_033668"/>
<accession>A0A2C9KQI7</accession>
<dbReference type="AlphaFoldDB" id="A0A2C9KQI7"/>
<dbReference type="VEuPathDB" id="VectorBase:BGLB022421"/>
<dbReference type="SUPFAM" id="SSF56219">
    <property type="entry name" value="DNase I-like"/>
    <property type="match status" value="1"/>
</dbReference>
<evidence type="ECO:0008006" key="3">
    <source>
        <dbReference type="Google" id="ProtNLM"/>
    </source>
</evidence>
<evidence type="ECO:0000313" key="1">
    <source>
        <dbReference type="EnsemblMetazoa" id="BGLB022421-PA"/>
    </source>
</evidence>
<protein>
    <recommendedName>
        <fullName evidence="3">Endonuclease/exonuclease/phosphatase domain-containing protein</fullName>
    </recommendedName>
</protein>
<gene>
    <name evidence="1" type="primary">106071223</name>
</gene>
<dbReference type="STRING" id="6526.A0A2C9KQI7"/>
<sequence length="183" mass="20883">MLSLYRAGALAQLTEVLKKYRIPLVALQEIRWKDSNILRTKEYTIFYSGGSTNNLGTGFAVKKEMAGNVIGFKPVSDRFCSLRLRRKFFNILFINVHTPTEDADDNTKEAFYDGLERIYDEAPKHDIKIVLEYFNAKIGKESAFIPIIGQESLHEETNNNGIRLVDFASGKGIFVYQQHKIPT</sequence>
<dbReference type="KEGG" id="bgt:106071223"/>